<keyword evidence="1" id="KW-0472">Membrane</keyword>
<feature type="transmembrane region" description="Helical" evidence="1">
    <location>
        <begin position="52"/>
        <end position="73"/>
    </location>
</feature>
<protein>
    <submittedName>
        <fullName evidence="2">Uncharacterized protein</fullName>
    </submittedName>
</protein>
<name>A0A9D1GBN0_9FIRM</name>
<feature type="transmembrane region" description="Helical" evidence="1">
    <location>
        <begin position="80"/>
        <end position="99"/>
    </location>
</feature>
<reference evidence="2" key="2">
    <citation type="journal article" date="2021" name="PeerJ">
        <title>Extensive microbial diversity within the chicken gut microbiome revealed by metagenomics and culture.</title>
        <authorList>
            <person name="Gilroy R."/>
            <person name="Ravi A."/>
            <person name="Getino M."/>
            <person name="Pursley I."/>
            <person name="Horton D.L."/>
            <person name="Alikhan N.F."/>
            <person name="Baker D."/>
            <person name="Gharbi K."/>
            <person name="Hall N."/>
            <person name="Watson M."/>
            <person name="Adriaenssens E.M."/>
            <person name="Foster-Nyarko E."/>
            <person name="Jarju S."/>
            <person name="Secka A."/>
            <person name="Antonio M."/>
            <person name="Oren A."/>
            <person name="Chaudhuri R.R."/>
            <person name="La Ragione R."/>
            <person name="Hildebrand F."/>
            <person name="Pallen M.J."/>
        </authorList>
    </citation>
    <scope>NUCLEOTIDE SEQUENCE</scope>
    <source>
        <strain evidence="2">CHK195-26880</strain>
    </source>
</reference>
<gene>
    <name evidence="2" type="ORF">IAB59_05710</name>
</gene>
<keyword evidence="1" id="KW-1133">Transmembrane helix</keyword>
<dbReference type="Proteomes" id="UP000886833">
    <property type="component" value="Unassembled WGS sequence"/>
</dbReference>
<sequence>MSKSVVQLNPKAKKQKENSMTYLKILIAIQFILTIGLIIFGIITIFNTDLLYIFEIFLGITLLVMGVNNFLIYKRRNLTILYLIIGLGSIILAVLKLLGL</sequence>
<dbReference type="AlphaFoldDB" id="A0A9D1GBN0"/>
<dbReference type="EMBL" id="DVKQ01000074">
    <property type="protein sequence ID" value="HIT37953.1"/>
    <property type="molecule type" value="Genomic_DNA"/>
</dbReference>
<evidence type="ECO:0000313" key="2">
    <source>
        <dbReference type="EMBL" id="HIT37953.1"/>
    </source>
</evidence>
<organism evidence="2 3">
    <name type="scientific">Candidatus Onthousia faecipullorum</name>
    <dbReference type="NCBI Taxonomy" id="2840887"/>
    <lineage>
        <taxon>Bacteria</taxon>
        <taxon>Bacillati</taxon>
        <taxon>Bacillota</taxon>
        <taxon>Bacilli</taxon>
        <taxon>Candidatus Onthousia</taxon>
    </lineage>
</organism>
<comment type="caution">
    <text evidence="2">The sequence shown here is derived from an EMBL/GenBank/DDBJ whole genome shotgun (WGS) entry which is preliminary data.</text>
</comment>
<evidence type="ECO:0000313" key="3">
    <source>
        <dbReference type="Proteomes" id="UP000886833"/>
    </source>
</evidence>
<reference evidence="2" key="1">
    <citation type="submission" date="2020-10" db="EMBL/GenBank/DDBJ databases">
        <authorList>
            <person name="Gilroy R."/>
        </authorList>
    </citation>
    <scope>NUCLEOTIDE SEQUENCE</scope>
    <source>
        <strain evidence="2">CHK195-26880</strain>
    </source>
</reference>
<proteinExistence type="predicted"/>
<feature type="transmembrane region" description="Helical" evidence="1">
    <location>
        <begin position="21"/>
        <end position="46"/>
    </location>
</feature>
<accession>A0A9D1GBN0</accession>
<keyword evidence="1" id="KW-0812">Transmembrane</keyword>
<evidence type="ECO:0000256" key="1">
    <source>
        <dbReference type="SAM" id="Phobius"/>
    </source>
</evidence>